<dbReference type="EMBL" id="CAJJDM010000039">
    <property type="protein sequence ID" value="CAD8066929.1"/>
    <property type="molecule type" value="Genomic_DNA"/>
</dbReference>
<evidence type="ECO:0000259" key="3">
    <source>
        <dbReference type="PROSITE" id="PS50076"/>
    </source>
</evidence>
<protein>
    <recommendedName>
        <fullName evidence="3">J domain-containing protein</fullName>
    </recommendedName>
</protein>
<organism evidence="5 6">
    <name type="scientific">Paramecium primaurelia</name>
    <dbReference type="NCBI Taxonomy" id="5886"/>
    <lineage>
        <taxon>Eukaryota</taxon>
        <taxon>Sar</taxon>
        <taxon>Alveolata</taxon>
        <taxon>Ciliophora</taxon>
        <taxon>Intramacronucleata</taxon>
        <taxon>Oligohymenophorea</taxon>
        <taxon>Peniculida</taxon>
        <taxon>Parameciidae</taxon>
        <taxon>Paramecium</taxon>
    </lineage>
</organism>
<dbReference type="FunFam" id="1.10.287.110:FF:000034">
    <property type="entry name" value="Chaperone protein DnaJ"/>
    <property type="match status" value="1"/>
</dbReference>
<dbReference type="GO" id="GO:0051082">
    <property type="term" value="F:unfolded protein binding"/>
    <property type="evidence" value="ECO:0007669"/>
    <property type="project" value="InterPro"/>
</dbReference>
<dbReference type="PROSITE" id="PS00636">
    <property type="entry name" value="DNAJ_1"/>
    <property type="match status" value="1"/>
</dbReference>
<dbReference type="AlphaFoldDB" id="A0A8S1LKV8"/>
<evidence type="ECO:0000313" key="5">
    <source>
        <dbReference type="EMBL" id="CAD8066931.1"/>
    </source>
</evidence>
<dbReference type="InterPro" id="IPR001623">
    <property type="entry name" value="DnaJ_domain"/>
</dbReference>
<name>A0A8S1LKV8_PARPR</name>
<feature type="domain" description="J" evidence="3">
    <location>
        <begin position="7"/>
        <end position="73"/>
    </location>
</feature>
<dbReference type="PANTHER" id="PTHR45168:SF3">
    <property type="entry name" value="DNAJ HEAT SHOCK PROTEIN FAMILY (HSP40) MEMBER B2"/>
    <property type="match status" value="1"/>
</dbReference>
<feature type="compositionally biased region" description="Basic and acidic residues" evidence="2">
    <location>
        <begin position="218"/>
        <end position="227"/>
    </location>
</feature>
<evidence type="ECO:0000256" key="1">
    <source>
        <dbReference type="ARBA" id="ARBA00023186"/>
    </source>
</evidence>
<keyword evidence="1" id="KW-0143">Chaperone</keyword>
<evidence type="ECO:0000256" key="2">
    <source>
        <dbReference type="SAM" id="MobiDB-lite"/>
    </source>
</evidence>
<dbReference type="Pfam" id="PF00226">
    <property type="entry name" value="DnaJ"/>
    <property type="match status" value="1"/>
</dbReference>
<dbReference type="CDD" id="cd06257">
    <property type="entry name" value="DnaJ"/>
    <property type="match status" value="1"/>
</dbReference>
<evidence type="ECO:0000313" key="4">
    <source>
        <dbReference type="EMBL" id="CAD8066929.1"/>
    </source>
</evidence>
<proteinExistence type="predicted"/>
<dbReference type="PROSITE" id="PS50076">
    <property type="entry name" value="DNAJ_2"/>
    <property type="match status" value="1"/>
</dbReference>
<comment type="caution">
    <text evidence="5">The sequence shown here is derived from an EMBL/GenBank/DDBJ whole genome shotgun (WGS) entry which is preliminary data.</text>
</comment>
<dbReference type="GO" id="GO:0030544">
    <property type="term" value="F:Hsp70 protein binding"/>
    <property type="evidence" value="ECO:0007669"/>
    <property type="project" value="InterPro"/>
</dbReference>
<dbReference type="OMA" id="FDFWDNP"/>
<gene>
    <name evidence="4" type="ORF">PPRIM_AZ9-3.1.T0400025</name>
    <name evidence="5" type="ORF">PPRIM_AZ9-3.1.T0400026</name>
</gene>
<dbReference type="EMBL" id="CAJJDM010000039">
    <property type="protein sequence ID" value="CAD8066931.1"/>
    <property type="molecule type" value="Genomic_DNA"/>
</dbReference>
<reference evidence="5" key="1">
    <citation type="submission" date="2021-01" db="EMBL/GenBank/DDBJ databases">
        <authorList>
            <consortium name="Genoscope - CEA"/>
            <person name="William W."/>
        </authorList>
    </citation>
    <scope>NUCLEOTIDE SEQUENCE</scope>
</reference>
<dbReference type="InterPro" id="IPR018253">
    <property type="entry name" value="DnaJ_domain_CS"/>
</dbReference>
<keyword evidence="6" id="KW-1185">Reference proteome</keyword>
<dbReference type="InterPro" id="IPR043183">
    <property type="entry name" value="DNJB2/6-like"/>
</dbReference>
<evidence type="ECO:0000313" key="6">
    <source>
        <dbReference type="Proteomes" id="UP000688137"/>
    </source>
</evidence>
<feature type="compositionally biased region" description="Low complexity" evidence="2">
    <location>
        <begin position="184"/>
        <end position="212"/>
    </location>
</feature>
<dbReference type="SMART" id="SM00271">
    <property type="entry name" value="DnaJ"/>
    <property type="match status" value="1"/>
</dbReference>
<dbReference type="Proteomes" id="UP000688137">
    <property type="component" value="Unassembled WGS sequence"/>
</dbReference>
<feature type="region of interest" description="Disordered" evidence="2">
    <location>
        <begin position="184"/>
        <end position="242"/>
    </location>
</feature>
<dbReference type="PANTHER" id="PTHR45168">
    <property type="entry name" value="DNAJ HOMOLOG SUBFAMILY B MEMBER 2"/>
    <property type="match status" value="1"/>
</dbReference>
<sequence>MSNKEQDYYEILGVSKTASDDEIKKAYRKLAIKWHPDKNPNNKQEAQEKFKKIGEAYSVLSDKDKRAIYDRYGHEGLKNGGGGASSFSGFHGFSGFGDGFDPFKQFESFFQNFGMDDDELGFFFGRKGSKKNSNNSQRSPFGFGGFGGFGGFDDDDFMGMGGGSFQSFSSSNFGGGFGGSTSISTSTTIQNGRKVTVTRKTTTKADGTTEVVETIDNGGKKEEKRYQLENGQRTNGSKSIKH</sequence>
<accession>A0A8S1LKV8</accession>
<feature type="compositionally biased region" description="Polar residues" evidence="2">
    <location>
        <begin position="229"/>
        <end position="242"/>
    </location>
</feature>